<proteinExistence type="predicted"/>
<feature type="transmembrane region" description="Helical" evidence="1">
    <location>
        <begin position="178"/>
        <end position="197"/>
    </location>
</feature>
<feature type="transmembrane region" description="Helical" evidence="1">
    <location>
        <begin position="204"/>
        <end position="226"/>
    </location>
</feature>
<keyword evidence="1" id="KW-0812">Transmembrane</keyword>
<feature type="transmembrane region" description="Helical" evidence="1">
    <location>
        <begin position="246"/>
        <end position="263"/>
    </location>
</feature>
<comment type="caution">
    <text evidence="2">The sequence shown here is derived from an EMBL/GenBank/DDBJ whole genome shotgun (WGS) entry which is preliminary data.</text>
</comment>
<dbReference type="AlphaFoldDB" id="A0A812EU32"/>
<accession>A0A812EU32</accession>
<protein>
    <submittedName>
        <fullName evidence="2">Uncharacterized protein</fullName>
    </submittedName>
</protein>
<gene>
    <name evidence="2" type="ORF">SPHA_79921</name>
</gene>
<feature type="transmembrane region" description="Helical" evidence="1">
    <location>
        <begin position="74"/>
        <end position="93"/>
    </location>
</feature>
<feature type="transmembrane region" description="Helical" evidence="1">
    <location>
        <begin position="49"/>
        <end position="67"/>
    </location>
</feature>
<dbReference type="Proteomes" id="UP000597762">
    <property type="component" value="Unassembled WGS sequence"/>
</dbReference>
<feature type="transmembrane region" description="Helical" evidence="1">
    <location>
        <begin position="21"/>
        <end position="43"/>
    </location>
</feature>
<evidence type="ECO:0000313" key="3">
    <source>
        <dbReference type="Proteomes" id="UP000597762"/>
    </source>
</evidence>
<dbReference type="EMBL" id="CAHIKZ030005583">
    <property type="protein sequence ID" value="CAE1330642.1"/>
    <property type="molecule type" value="Genomic_DNA"/>
</dbReference>
<name>A0A812EU32_ACAPH</name>
<organism evidence="2 3">
    <name type="scientific">Acanthosepion pharaonis</name>
    <name type="common">Pharaoh cuttlefish</name>
    <name type="synonym">Sepia pharaonis</name>
    <dbReference type="NCBI Taxonomy" id="158019"/>
    <lineage>
        <taxon>Eukaryota</taxon>
        <taxon>Metazoa</taxon>
        <taxon>Spiralia</taxon>
        <taxon>Lophotrochozoa</taxon>
        <taxon>Mollusca</taxon>
        <taxon>Cephalopoda</taxon>
        <taxon>Coleoidea</taxon>
        <taxon>Decapodiformes</taxon>
        <taxon>Sepiida</taxon>
        <taxon>Sepiina</taxon>
        <taxon>Sepiidae</taxon>
        <taxon>Acanthosepion</taxon>
    </lineage>
</organism>
<keyword evidence="1" id="KW-1133">Transmembrane helix</keyword>
<evidence type="ECO:0000256" key="1">
    <source>
        <dbReference type="SAM" id="Phobius"/>
    </source>
</evidence>
<feature type="transmembrane region" description="Helical" evidence="1">
    <location>
        <begin position="270"/>
        <end position="289"/>
    </location>
</feature>
<evidence type="ECO:0000313" key="2">
    <source>
        <dbReference type="EMBL" id="CAE1330642.1"/>
    </source>
</evidence>
<keyword evidence="3" id="KW-1185">Reference proteome</keyword>
<reference evidence="2" key="1">
    <citation type="submission" date="2021-01" db="EMBL/GenBank/DDBJ databases">
        <authorList>
            <person name="Li R."/>
            <person name="Bekaert M."/>
        </authorList>
    </citation>
    <scope>NUCLEOTIDE SEQUENCE</scope>
    <source>
        <strain evidence="2">Farmed</strain>
    </source>
</reference>
<keyword evidence="1" id="KW-0472">Membrane</keyword>
<feature type="transmembrane region" description="Helical" evidence="1">
    <location>
        <begin position="105"/>
        <end position="130"/>
    </location>
</feature>
<sequence>MICQSAIFSPRKKSVLLKIFLKYRHSCFISFLQAILPFCFPILSFARFLSFSFFFFFSFFLSFFLSFCPCSIRFSLLSSSIISIDFHSNIYHYTLAFFDFSLFLLFHYLIVYLFLCFLLFPLFPSVYSLMLYRFLQLFSPPRFLSYITDRFLRFLLFFSPRSFLLYLFRISLYHHSFAFYNVSLSIHFPPLPLLFLLCHRSLLFLLFLYSSFSFIASHLLFLFLPFFFQTTHFLTHTTNSLSTRFYLFYNVSHFLSFFSFCFFSKSSLSIQRMFMLSVPYHIFILHTFYSYCSHTLLRLLLLLSHCLNLSVIDHLHRF</sequence>
<feature type="transmembrane region" description="Helical" evidence="1">
    <location>
        <begin position="151"/>
        <end position="172"/>
    </location>
</feature>